<feature type="transmembrane region" description="Helical" evidence="10">
    <location>
        <begin position="30"/>
        <end position="49"/>
    </location>
</feature>
<dbReference type="GO" id="GO:0015297">
    <property type="term" value="F:antiporter activity"/>
    <property type="evidence" value="ECO:0007669"/>
    <property type="project" value="InterPro"/>
</dbReference>
<dbReference type="InterPro" id="IPR051327">
    <property type="entry name" value="MATE_MepA_subfamily"/>
</dbReference>
<accession>A0A1D2LEP3</accession>
<comment type="similarity">
    <text evidence="2">Belongs to the multi antimicrobial extrusion (MATE) (TC 2.A.66.1) family. MepA subfamily.</text>
</comment>
<feature type="transmembrane region" description="Helical" evidence="10">
    <location>
        <begin position="396"/>
        <end position="415"/>
    </location>
</feature>
<dbReference type="InterPro" id="IPR002528">
    <property type="entry name" value="MATE_fam"/>
</dbReference>
<dbReference type="CDD" id="cd13143">
    <property type="entry name" value="MATE_MepA_like"/>
    <property type="match status" value="1"/>
</dbReference>
<evidence type="ECO:0000313" key="11">
    <source>
        <dbReference type="EMBL" id="ATF26340.1"/>
    </source>
</evidence>
<dbReference type="PANTHER" id="PTHR43823:SF3">
    <property type="entry name" value="MULTIDRUG EXPORT PROTEIN MEPA"/>
    <property type="match status" value="1"/>
</dbReference>
<comment type="subcellular location">
    <subcellularLocation>
        <location evidence="1">Cell membrane</location>
        <topology evidence="1">Multi-pass membrane protein</topology>
    </subcellularLocation>
</comment>
<keyword evidence="6 10" id="KW-0812">Transmembrane</keyword>
<keyword evidence="12" id="KW-1185">Reference proteome</keyword>
<feature type="transmembrane region" description="Helical" evidence="10">
    <location>
        <begin position="55"/>
        <end position="79"/>
    </location>
</feature>
<keyword evidence="9" id="KW-0046">Antibiotic resistance</keyword>
<name>A0A1D2LEP3_BROTH</name>
<keyword evidence="4" id="KW-0813">Transport</keyword>
<feature type="transmembrane region" description="Helical" evidence="10">
    <location>
        <begin position="142"/>
        <end position="160"/>
    </location>
</feature>
<protein>
    <recommendedName>
        <fullName evidence="3">Multidrug export protein MepA</fullName>
    </recommendedName>
</protein>
<dbReference type="GO" id="GO:0042910">
    <property type="term" value="F:xenobiotic transmembrane transporter activity"/>
    <property type="evidence" value="ECO:0007669"/>
    <property type="project" value="InterPro"/>
</dbReference>
<evidence type="ECO:0000313" key="12">
    <source>
        <dbReference type="Proteomes" id="UP000243591"/>
    </source>
</evidence>
<dbReference type="OrthoDB" id="9811110at2"/>
<evidence type="ECO:0000256" key="5">
    <source>
        <dbReference type="ARBA" id="ARBA00022475"/>
    </source>
</evidence>
<evidence type="ECO:0000256" key="1">
    <source>
        <dbReference type="ARBA" id="ARBA00004651"/>
    </source>
</evidence>
<dbReference type="EMBL" id="CP023483">
    <property type="protein sequence ID" value="ATF26340.1"/>
    <property type="molecule type" value="Genomic_DNA"/>
</dbReference>
<dbReference type="AlphaFoldDB" id="A0A1D2LEP3"/>
<feature type="transmembrane region" description="Helical" evidence="10">
    <location>
        <begin position="172"/>
        <end position="193"/>
    </location>
</feature>
<dbReference type="STRING" id="2756.BFR44_09205"/>
<keyword evidence="7 10" id="KW-1133">Transmembrane helix</keyword>
<evidence type="ECO:0000256" key="10">
    <source>
        <dbReference type="SAM" id="Phobius"/>
    </source>
</evidence>
<proteinExistence type="inferred from homology"/>
<dbReference type="Proteomes" id="UP000243591">
    <property type="component" value="Chromosome"/>
</dbReference>
<dbReference type="PANTHER" id="PTHR43823">
    <property type="entry name" value="SPORULATION PROTEIN YKVU"/>
    <property type="match status" value="1"/>
</dbReference>
<dbReference type="PIRSF" id="PIRSF006603">
    <property type="entry name" value="DinF"/>
    <property type="match status" value="1"/>
</dbReference>
<gene>
    <name evidence="11" type="ORF">CNY62_08095</name>
</gene>
<dbReference type="InterPro" id="IPR048279">
    <property type="entry name" value="MdtK-like"/>
</dbReference>
<organism evidence="11 12">
    <name type="scientific">Brochothrix thermosphacta</name>
    <name type="common">Microbacterium thermosphactum</name>
    <dbReference type="NCBI Taxonomy" id="2756"/>
    <lineage>
        <taxon>Bacteria</taxon>
        <taxon>Bacillati</taxon>
        <taxon>Bacillota</taxon>
        <taxon>Bacilli</taxon>
        <taxon>Bacillales</taxon>
        <taxon>Listeriaceae</taxon>
        <taxon>Brochothrix</taxon>
    </lineage>
</organism>
<feature type="transmembrane region" description="Helical" evidence="10">
    <location>
        <begin position="253"/>
        <end position="273"/>
    </location>
</feature>
<evidence type="ECO:0000256" key="6">
    <source>
        <dbReference type="ARBA" id="ARBA00022692"/>
    </source>
</evidence>
<sequence length="463" mass="50862">MEGNKVKKSNEYYLKEAPVNKAIRHLSVPMMLGMSVGSLYTLLNAYFIGLLHNTAMLTAITLGLPLFIILMAVGNLYGVGGGTFITRLIAKGQDTEAKQVASHVVYASVIMGLVIGVLAVIFINPILTILGTTADTVMYTRVYTITTFLTGFTIVLNFTLEQVVRAEGASKVSMNGMIISALVSLALDPLLILGLNLHVMGAALGVAVANFVSAVYYIYYLQKRSEHLRGFFKSWRLSWAKQWEIYKVGTAELFQAAFMIVTTLLLNHYALSYRESVVAGFGVALRIVQLPEFLAMGIFLGCMPLIAYSLAAGNMKRFRTTFKHALIAIITIGVLFLSSVYVFRAPIMHLFTQDPAVFEIGTYIIVAMLVSALFNGVAGLLMTIFQAAGEGVPTTVLAVLQGVLFIPILFVSHHYFGLHGIVWAMTITETITCLVGLLFYMKFSKKLKRNEKNKMLIENEVAL</sequence>
<dbReference type="GO" id="GO:0046677">
    <property type="term" value="P:response to antibiotic"/>
    <property type="evidence" value="ECO:0007669"/>
    <property type="project" value="UniProtKB-KW"/>
</dbReference>
<evidence type="ECO:0000256" key="2">
    <source>
        <dbReference type="ARBA" id="ARBA00008417"/>
    </source>
</evidence>
<feature type="transmembrane region" description="Helical" evidence="10">
    <location>
        <begin position="293"/>
        <end position="313"/>
    </location>
</feature>
<feature type="transmembrane region" description="Helical" evidence="10">
    <location>
        <begin position="100"/>
        <end position="122"/>
    </location>
</feature>
<dbReference type="KEGG" id="bths:CNY62_08095"/>
<evidence type="ECO:0000256" key="7">
    <source>
        <dbReference type="ARBA" id="ARBA00022989"/>
    </source>
</evidence>
<feature type="transmembrane region" description="Helical" evidence="10">
    <location>
        <begin position="325"/>
        <end position="343"/>
    </location>
</feature>
<evidence type="ECO:0000256" key="9">
    <source>
        <dbReference type="ARBA" id="ARBA00023251"/>
    </source>
</evidence>
<dbReference type="Pfam" id="PF01554">
    <property type="entry name" value="MatE"/>
    <property type="match status" value="2"/>
</dbReference>
<feature type="transmembrane region" description="Helical" evidence="10">
    <location>
        <begin position="421"/>
        <end position="440"/>
    </location>
</feature>
<evidence type="ECO:0000256" key="8">
    <source>
        <dbReference type="ARBA" id="ARBA00023136"/>
    </source>
</evidence>
<dbReference type="GO" id="GO:0005886">
    <property type="term" value="C:plasma membrane"/>
    <property type="evidence" value="ECO:0007669"/>
    <property type="project" value="UniProtKB-SubCell"/>
</dbReference>
<keyword evidence="8 10" id="KW-0472">Membrane</keyword>
<evidence type="ECO:0000256" key="3">
    <source>
        <dbReference type="ARBA" id="ARBA00022106"/>
    </source>
</evidence>
<feature type="transmembrane region" description="Helical" evidence="10">
    <location>
        <begin position="363"/>
        <end position="384"/>
    </location>
</feature>
<feature type="transmembrane region" description="Helical" evidence="10">
    <location>
        <begin position="199"/>
        <end position="219"/>
    </location>
</feature>
<reference evidence="11 12" key="1">
    <citation type="submission" date="2017-09" db="EMBL/GenBank/DDBJ databases">
        <title>Complete Genome Sequences of Two Strains of the Meat Spoilage Bacterium Brochothrix thermosphacta Isolated from Ground Chicken.</title>
        <authorList>
            <person name="Paoli G.C."/>
            <person name="Wijey C."/>
            <person name="Chen C.-Y."/>
            <person name="Nguyen L."/>
            <person name="Yan X."/>
            <person name="Irwin P.L."/>
        </authorList>
    </citation>
    <scope>NUCLEOTIDE SEQUENCE [LARGE SCALE GENOMIC DNA]</scope>
    <source>
        <strain evidence="11 12">BI</strain>
    </source>
</reference>
<keyword evidence="5" id="KW-1003">Cell membrane</keyword>
<evidence type="ECO:0000256" key="4">
    <source>
        <dbReference type="ARBA" id="ARBA00022448"/>
    </source>
</evidence>
<dbReference type="InterPro" id="IPR045070">
    <property type="entry name" value="MATE_MepA-like"/>
</dbReference>